<evidence type="ECO:0000313" key="5">
    <source>
        <dbReference type="EMBL" id="KIP09212.1"/>
    </source>
</evidence>
<sequence>MSFAPIKTAVLGVGLAGLTFHAPFVLALPELFTLHAVLERKPAGPGGKLQARFGPEAAKGVKIYNTLDAVLADPEIELVIVGTPNETHYDFAKRVLEAGKHAVLVDKPVTATFAQAQELDQLAKSKGLVLYPYQNRRWDSDFLALQALLRLPPSDPNSLGTLWEFESRFDRYRTVLKGTWKDAPGPASGLTYDLGAHTIDQALVLFGRPTSVTARIENVRGIGHPDVDDNFTITLRYPPRPAPADAPVKPTSLTVTLRGTILSVKSPQVRYIVRGTTGTFTKYGVDTQEDQLKVIKAPSDIFTAAEYGQEPEELYGVLENQRGDDVVRSVWPSKFRGEYAGLFRDVAKSIREKTTPAVLFSQSAEVLEIIEFALQSSKEGRTIQVPPRQ</sequence>
<gene>
    <name evidence="5" type="ORF">PHLGIDRAFT_67999</name>
</gene>
<evidence type="ECO:0000259" key="3">
    <source>
        <dbReference type="Pfam" id="PF01408"/>
    </source>
</evidence>
<feature type="domain" description="Gfo/Idh/MocA-like oxidoreductase N-terminal" evidence="3">
    <location>
        <begin position="6"/>
        <end position="131"/>
    </location>
</feature>
<proteinExistence type="inferred from homology"/>
<name>A0A0C3SAH6_PHLG1</name>
<evidence type="ECO:0000313" key="6">
    <source>
        <dbReference type="Proteomes" id="UP000053257"/>
    </source>
</evidence>
<evidence type="ECO:0000256" key="2">
    <source>
        <dbReference type="ARBA" id="ARBA00023002"/>
    </source>
</evidence>
<dbReference type="GO" id="GO:0000166">
    <property type="term" value="F:nucleotide binding"/>
    <property type="evidence" value="ECO:0007669"/>
    <property type="project" value="InterPro"/>
</dbReference>
<dbReference type="Pfam" id="PF01408">
    <property type="entry name" value="GFO_IDH_MocA"/>
    <property type="match status" value="1"/>
</dbReference>
<comment type="similarity">
    <text evidence="1">Belongs to the Gfo/Idh/MocA family.</text>
</comment>
<dbReference type="Gene3D" id="3.40.50.720">
    <property type="entry name" value="NAD(P)-binding Rossmann-like Domain"/>
    <property type="match status" value="1"/>
</dbReference>
<dbReference type="STRING" id="745531.A0A0C3SAH6"/>
<dbReference type="GO" id="GO:0016491">
    <property type="term" value="F:oxidoreductase activity"/>
    <property type="evidence" value="ECO:0007669"/>
    <property type="project" value="UniProtKB-KW"/>
</dbReference>
<dbReference type="InterPro" id="IPR000683">
    <property type="entry name" value="Gfo/Idh/MocA-like_OxRdtase_N"/>
</dbReference>
<dbReference type="OrthoDB" id="446809at2759"/>
<keyword evidence="6" id="KW-1185">Reference proteome</keyword>
<dbReference type="PANTHER" id="PTHR43708">
    <property type="entry name" value="CONSERVED EXPRESSED OXIDOREDUCTASE (EUROFUNG)"/>
    <property type="match status" value="1"/>
</dbReference>
<accession>A0A0C3SAH6</accession>
<protein>
    <recommendedName>
        <fullName evidence="7">Gfo/Idh/MocA-like oxidoreductase N-terminal domain-containing protein</fullName>
    </recommendedName>
</protein>
<dbReference type="Pfam" id="PF02894">
    <property type="entry name" value="GFO_IDH_MocA_C"/>
    <property type="match status" value="1"/>
</dbReference>
<dbReference type="EMBL" id="KN840469">
    <property type="protein sequence ID" value="KIP09212.1"/>
    <property type="molecule type" value="Genomic_DNA"/>
</dbReference>
<evidence type="ECO:0000256" key="1">
    <source>
        <dbReference type="ARBA" id="ARBA00010928"/>
    </source>
</evidence>
<dbReference type="InterPro" id="IPR004104">
    <property type="entry name" value="Gfo/Idh/MocA-like_OxRdtase_C"/>
</dbReference>
<dbReference type="HOGENOM" id="CLU_023194_19_0_1"/>
<dbReference type="PANTHER" id="PTHR43708:SF5">
    <property type="entry name" value="CONSERVED EXPRESSED OXIDOREDUCTASE (EUROFUNG)-RELATED"/>
    <property type="match status" value="1"/>
</dbReference>
<dbReference type="Gene3D" id="3.30.360.10">
    <property type="entry name" value="Dihydrodipicolinate Reductase, domain 2"/>
    <property type="match status" value="1"/>
</dbReference>
<evidence type="ECO:0008006" key="7">
    <source>
        <dbReference type="Google" id="ProtNLM"/>
    </source>
</evidence>
<feature type="domain" description="Gfo/Idh/MocA-like oxidoreductase C-terminal" evidence="4">
    <location>
        <begin position="157"/>
        <end position="385"/>
    </location>
</feature>
<organism evidence="5 6">
    <name type="scientific">Phlebiopsis gigantea (strain 11061_1 CR5-6)</name>
    <name type="common">White-rot fungus</name>
    <name type="synonym">Peniophora gigantea</name>
    <dbReference type="NCBI Taxonomy" id="745531"/>
    <lineage>
        <taxon>Eukaryota</taxon>
        <taxon>Fungi</taxon>
        <taxon>Dikarya</taxon>
        <taxon>Basidiomycota</taxon>
        <taxon>Agaricomycotina</taxon>
        <taxon>Agaricomycetes</taxon>
        <taxon>Polyporales</taxon>
        <taxon>Phanerochaetaceae</taxon>
        <taxon>Phlebiopsis</taxon>
    </lineage>
</organism>
<dbReference type="Proteomes" id="UP000053257">
    <property type="component" value="Unassembled WGS sequence"/>
</dbReference>
<keyword evidence="2" id="KW-0560">Oxidoreductase</keyword>
<dbReference type="InterPro" id="IPR051317">
    <property type="entry name" value="Gfo/Idh/MocA_oxidoreduct"/>
</dbReference>
<evidence type="ECO:0000259" key="4">
    <source>
        <dbReference type="Pfam" id="PF02894"/>
    </source>
</evidence>
<reference evidence="5 6" key="1">
    <citation type="journal article" date="2014" name="PLoS Genet.">
        <title>Analysis of the Phlebiopsis gigantea genome, transcriptome and secretome provides insight into its pioneer colonization strategies of wood.</title>
        <authorList>
            <person name="Hori C."/>
            <person name="Ishida T."/>
            <person name="Igarashi K."/>
            <person name="Samejima M."/>
            <person name="Suzuki H."/>
            <person name="Master E."/>
            <person name="Ferreira P."/>
            <person name="Ruiz-Duenas F.J."/>
            <person name="Held B."/>
            <person name="Canessa P."/>
            <person name="Larrondo L.F."/>
            <person name="Schmoll M."/>
            <person name="Druzhinina I.S."/>
            <person name="Kubicek C.P."/>
            <person name="Gaskell J.A."/>
            <person name="Kersten P."/>
            <person name="St John F."/>
            <person name="Glasner J."/>
            <person name="Sabat G."/>
            <person name="Splinter BonDurant S."/>
            <person name="Syed K."/>
            <person name="Yadav J."/>
            <person name="Mgbeahuruike A.C."/>
            <person name="Kovalchuk A."/>
            <person name="Asiegbu F.O."/>
            <person name="Lackner G."/>
            <person name="Hoffmeister D."/>
            <person name="Rencoret J."/>
            <person name="Gutierrez A."/>
            <person name="Sun H."/>
            <person name="Lindquist E."/>
            <person name="Barry K."/>
            <person name="Riley R."/>
            <person name="Grigoriev I.V."/>
            <person name="Henrissat B."/>
            <person name="Kues U."/>
            <person name="Berka R.M."/>
            <person name="Martinez A.T."/>
            <person name="Covert S.F."/>
            <person name="Blanchette R.A."/>
            <person name="Cullen D."/>
        </authorList>
    </citation>
    <scope>NUCLEOTIDE SEQUENCE [LARGE SCALE GENOMIC DNA]</scope>
    <source>
        <strain evidence="5 6">11061_1 CR5-6</strain>
    </source>
</reference>
<dbReference type="AlphaFoldDB" id="A0A0C3SAH6"/>
<dbReference type="SUPFAM" id="SSF51735">
    <property type="entry name" value="NAD(P)-binding Rossmann-fold domains"/>
    <property type="match status" value="1"/>
</dbReference>
<dbReference type="InterPro" id="IPR036291">
    <property type="entry name" value="NAD(P)-bd_dom_sf"/>
</dbReference>